<evidence type="ECO:0000256" key="5">
    <source>
        <dbReference type="ARBA" id="ARBA00022989"/>
    </source>
</evidence>
<reference evidence="8 9" key="1">
    <citation type="submission" date="2019-02" db="EMBL/GenBank/DDBJ databases">
        <title>Deep-cultivation of Planctomycetes and their phenomic and genomic characterization uncovers novel biology.</title>
        <authorList>
            <person name="Wiegand S."/>
            <person name="Jogler M."/>
            <person name="Boedeker C."/>
            <person name="Pinto D."/>
            <person name="Vollmers J."/>
            <person name="Rivas-Marin E."/>
            <person name="Kohn T."/>
            <person name="Peeters S.H."/>
            <person name="Heuer A."/>
            <person name="Rast P."/>
            <person name="Oberbeckmann S."/>
            <person name="Bunk B."/>
            <person name="Jeske O."/>
            <person name="Meyerdierks A."/>
            <person name="Storesund J.E."/>
            <person name="Kallscheuer N."/>
            <person name="Luecker S."/>
            <person name="Lage O.M."/>
            <person name="Pohl T."/>
            <person name="Merkel B.J."/>
            <person name="Hornburger P."/>
            <person name="Mueller R.-W."/>
            <person name="Bruemmer F."/>
            <person name="Labrenz M."/>
            <person name="Spormann A.M."/>
            <person name="Op den Camp H."/>
            <person name="Overmann J."/>
            <person name="Amann R."/>
            <person name="Jetten M.S.M."/>
            <person name="Mascher T."/>
            <person name="Medema M.H."/>
            <person name="Devos D.P."/>
            <person name="Kaster A.-K."/>
            <person name="Ovreas L."/>
            <person name="Rohde M."/>
            <person name="Galperin M.Y."/>
            <person name="Jogler C."/>
        </authorList>
    </citation>
    <scope>NUCLEOTIDE SEQUENCE [LARGE SCALE GENOMIC DNA]</scope>
    <source>
        <strain evidence="8 9">V22</strain>
    </source>
</reference>
<comment type="similarity">
    <text evidence="2">Belongs to the major facilitator superfamily.</text>
</comment>
<evidence type="ECO:0000256" key="7">
    <source>
        <dbReference type="SAM" id="Phobius"/>
    </source>
</evidence>
<dbReference type="InterPro" id="IPR036259">
    <property type="entry name" value="MFS_trans_sf"/>
</dbReference>
<feature type="transmembrane region" description="Helical" evidence="7">
    <location>
        <begin position="288"/>
        <end position="306"/>
    </location>
</feature>
<dbReference type="InterPro" id="IPR051788">
    <property type="entry name" value="MFS_Transporter"/>
</dbReference>
<comment type="subcellular location">
    <subcellularLocation>
        <location evidence="1">Endomembrane system</location>
        <topology evidence="1">Multi-pass membrane protein</topology>
    </subcellularLocation>
</comment>
<feature type="transmembrane region" description="Helical" evidence="7">
    <location>
        <begin position="417"/>
        <end position="436"/>
    </location>
</feature>
<feature type="transmembrane region" description="Helical" evidence="7">
    <location>
        <begin position="264"/>
        <end position="281"/>
    </location>
</feature>
<gene>
    <name evidence="8" type="ORF">V22_22980</name>
</gene>
<feature type="transmembrane region" description="Helical" evidence="7">
    <location>
        <begin position="22"/>
        <end position="42"/>
    </location>
</feature>
<feature type="transmembrane region" description="Helical" evidence="7">
    <location>
        <begin position="121"/>
        <end position="146"/>
    </location>
</feature>
<dbReference type="RefSeq" id="WP_197439543.1">
    <property type="nucleotide sequence ID" value="NZ_CP036316.1"/>
</dbReference>
<evidence type="ECO:0000256" key="6">
    <source>
        <dbReference type="ARBA" id="ARBA00023136"/>
    </source>
</evidence>
<feature type="transmembrane region" description="Helical" evidence="7">
    <location>
        <begin position="185"/>
        <end position="205"/>
    </location>
</feature>
<organism evidence="8 9">
    <name type="scientific">Calycomorphotria hydatis</name>
    <dbReference type="NCBI Taxonomy" id="2528027"/>
    <lineage>
        <taxon>Bacteria</taxon>
        <taxon>Pseudomonadati</taxon>
        <taxon>Planctomycetota</taxon>
        <taxon>Planctomycetia</taxon>
        <taxon>Planctomycetales</taxon>
        <taxon>Planctomycetaceae</taxon>
        <taxon>Calycomorphotria</taxon>
    </lineage>
</organism>
<accession>A0A517T9K1</accession>
<feature type="transmembrane region" description="Helical" evidence="7">
    <location>
        <begin position="88"/>
        <end position="109"/>
    </location>
</feature>
<dbReference type="GO" id="GO:0016020">
    <property type="term" value="C:membrane"/>
    <property type="evidence" value="ECO:0007669"/>
    <property type="project" value="TreeGrafter"/>
</dbReference>
<dbReference type="SUPFAM" id="SSF103473">
    <property type="entry name" value="MFS general substrate transporter"/>
    <property type="match status" value="1"/>
</dbReference>
<feature type="transmembrane region" description="Helical" evidence="7">
    <location>
        <begin position="153"/>
        <end position="173"/>
    </location>
</feature>
<dbReference type="PANTHER" id="PTHR23514">
    <property type="entry name" value="BYPASS OF STOP CODON PROTEIN 6"/>
    <property type="match status" value="1"/>
</dbReference>
<keyword evidence="9" id="KW-1185">Reference proteome</keyword>
<evidence type="ECO:0000256" key="3">
    <source>
        <dbReference type="ARBA" id="ARBA00022448"/>
    </source>
</evidence>
<dbReference type="GO" id="GO:0012505">
    <property type="term" value="C:endomembrane system"/>
    <property type="evidence" value="ECO:0007669"/>
    <property type="project" value="UniProtKB-SubCell"/>
</dbReference>
<evidence type="ECO:0000256" key="4">
    <source>
        <dbReference type="ARBA" id="ARBA00022692"/>
    </source>
</evidence>
<proteinExistence type="inferred from homology"/>
<keyword evidence="3" id="KW-0813">Transport</keyword>
<keyword evidence="5 7" id="KW-1133">Transmembrane helix</keyword>
<dbReference type="KEGG" id="chya:V22_22980"/>
<dbReference type="Proteomes" id="UP000319976">
    <property type="component" value="Chromosome"/>
</dbReference>
<evidence type="ECO:0000313" key="8">
    <source>
        <dbReference type="EMBL" id="QDT65052.1"/>
    </source>
</evidence>
<dbReference type="PANTHER" id="PTHR23514:SF3">
    <property type="entry name" value="BYPASS OF STOP CODON PROTEIN 6"/>
    <property type="match status" value="1"/>
</dbReference>
<dbReference type="AlphaFoldDB" id="A0A517T9K1"/>
<keyword evidence="6 7" id="KW-0472">Membrane</keyword>
<keyword evidence="4 7" id="KW-0812">Transmembrane</keyword>
<dbReference type="Gene3D" id="1.20.1250.20">
    <property type="entry name" value="MFS general substrate transporter like domains"/>
    <property type="match status" value="1"/>
</dbReference>
<sequence length="574" mass="61408">MSAEGSSEAAAPVEEKQESHQVLFWGCFIALITTSFAFVGRLSLLGVWSQEFGLDPAETGRLAGIGIWPFAVSIIGFSLFIDRIGYKTAMLVAFVGHAIWTVMGVAAYFQEDKEFAFQLIYWGSLITALANGSVEAFINPVVATIFKDAKTKWLNILHAGWPAGLVITGLFVMGVDAYDKSAEVVTPWAVKVGVIGLPTIIYFLLLIGQKFPVSERVTAGVSYREMLSEFGIGGAIVIGFLLVLQLIDFFSGGDPSTLSGMQKGMFVGVGVAVVAAFAAYTRSIGNPMLLFLIIIMMPLATTEIGTDGWITAIMEGAGESIEEQGYYFHPAMVLVYTSAIMLVLRFFAGPIVHAISPLGLLAVSAILAIGGLTWLSTAQAAAILGAATLYGVGKTFFWPTMLGVVAEQCPRGGAFTLNAISGIGMLAVGTLGFPYIGILQTNAQQSAIVANTEIQEELPGLVEDGKVVPVTEKASYEVLKYTAIDDAKLKTLIEEDTDSPEQAEEMTEKVQGILDRSNQRALFSMAGFPVFMLVCYLILIVYFRSKGGYKAEVLTHDPGEKTDEFTGGVAAAVE</sequence>
<evidence type="ECO:0000313" key="9">
    <source>
        <dbReference type="Proteomes" id="UP000319976"/>
    </source>
</evidence>
<feature type="transmembrane region" description="Helical" evidence="7">
    <location>
        <begin position="226"/>
        <end position="244"/>
    </location>
</feature>
<evidence type="ECO:0008006" key="10">
    <source>
        <dbReference type="Google" id="ProtNLM"/>
    </source>
</evidence>
<protein>
    <recommendedName>
        <fullName evidence="10">Major Facilitator Superfamily protein</fullName>
    </recommendedName>
</protein>
<feature type="transmembrane region" description="Helical" evidence="7">
    <location>
        <begin position="521"/>
        <end position="543"/>
    </location>
</feature>
<feature type="transmembrane region" description="Helical" evidence="7">
    <location>
        <begin position="381"/>
        <end position="405"/>
    </location>
</feature>
<evidence type="ECO:0000256" key="1">
    <source>
        <dbReference type="ARBA" id="ARBA00004127"/>
    </source>
</evidence>
<dbReference type="EMBL" id="CP036316">
    <property type="protein sequence ID" value="QDT65052.1"/>
    <property type="molecule type" value="Genomic_DNA"/>
</dbReference>
<evidence type="ECO:0000256" key="2">
    <source>
        <dbReference type="ARBA" id="ARBA00008335"/>
    </source>
</evidence>
<feature type="transmembrane region" description="Helical" evidence="7">
    <location>
        <begin position="354"/>
        <end position="375"/>
    </location>
</feature>
<name>A0A517T9K1_9PLAN</name>
<feature type="transmembrane region" description="Helical" evidence="7">
    <location>
        <begin position="62"/>
        <end position="81"/>
    </location>
</feature>
<feature type="transmembrane region" description="Helical" evidence="7">
    <location>
        <begin position="326"/>
        <end position="347"/>
    </location>
</feature>